<dbReference type="Pfam" id="PF04995">
    <property type="entry name" value="CcmD"/>
    <property type="match status" value="1"/>
</dbReference>
<dbReference type="PANTHER" id="PTHR37531">
    <property type="entry name" value="HEME EXPORTER PROTEIN D"/>
    <property type="match status" value="1"/>
</dbReference>
<dbReference type="Proteomes" id="UP001143307">
    <property type="component" value="Unassembled WGS sequence"/>
</dbReference>
<keyword evidence="9 12" id="KW-0201">Cytochrome c-type biogenesis</keyword>
<evidence type="ECO:0000256" key="2">
    <source>
        <dbReference type="ARBA" id="ARBA00004377"/>
    </source>
</evidence>
<evidence type="ECO:0000256" key="9">
    <source>
        <dbReference type="ARBA" id="ARBA00022748"/>
    </source>
</evidence>
<evidence type="ECO:0000256" key="3">
    <source>
        <dbReference type="ARBA" id="ARBA00008741"/>
    </source>
</evidence>
<feature type="transmembrane region" description="Helical" evidence="12">
    <location>
        <begin position="20"/>
        <end position="38"/>
    </location>
</feature>
<gene>
    <name evidence="13" type="primary">ccmD</name>
    <name evidence="13" type="ORF">EYC87_07040</name>
</gene>
<evidence type="ECO:0000313" key="13">
    <source>
        <dbReference type="EMBL" id="MCX2973339.1"/>
    </source>
</evidence>
<evidence type="ECO:0000256" key="4">
    <source>
        <dbReference type="ARBA" id="ARBA00016461"/>
    </source>
</evidence>
<keyword evidence="7 12" id="KW-0997">Cell inner membrane</keyword>
<evidence type="ECO:0000256" key="12">
    <source>
        <dbReference type="RuleBase" id="RU363101"/>
    </source>
</evidence>
<comment type="caution">
    <text evidence="13">The sequence shown here is derived from an EMBL/GenBank/DDBJ whole genome shotgun (WGS) entry which is preliminary data.</text>
</comment>
<evidence type="ECO:0000256" key="10">
    <source>
        <dbReference type="ARBA" id="ARBA00022989"/>
    </source>
</evidence>
<keyword evidence="14" id="KW-1185">Reference proteome</keyword>
<evidence type="ECO:0000256" key="11">
    <source>
        <dbReference type="ARBA" id="ARBA00023136"/>
    </source>
</evidence>
<dbReference type="InterPro" id="IPR007078">
    <property type="entry name" value="Haem_export_protD_CcmD"/>
</dbReference>
<dbReference type="PANTHER" id="PTHR37531:SF1">
    <property type="entry name" value="HEME EXPORTER PROTEIN D"/>
    <property type="match status" value="1"/>
</dbReference>
<keyword evidence="6 12" id="KW-1003">Cell membrane</keyword>
<dbReference type="InterPro" id="IPR052075">
    <property type="entry name" value="Heme_exporter_D"/>
</dbReference>
<evidence type="ECO:0000256" key="7">
    <source>
        <dbReference type="ARBA" id="ARBA00022519"/>
    </source>
</evidence>
<evidence type="ECO:0000256" key="6">
    <source>
        <dbReference type="ARBA" id="ARBA00022475"/>
    </source>
</evidence>
<comment type="function">
    <text evidence="1 12">Required for the export of heme to the periplasm for the biogenesis of c-type cytochromes.</text>
</comment>
<evidence type="ECO:0000256" key="5">
    <source>
        <dbReference type="ARBA" id="ARBA00022448"/>
    </source>
</evidence>
<protein>
    <recommendedName>
        <fullName evidence="4 12">Heme exporter protein D</fullName>
    </recommendedName>
</protein>
<organism evidence="13 14">
    <name type="scientific">Candidatus Seongchinamella marina</name>
    <dbReference type="NCBI Taxonomy" id="2518990"/>
    <lineage>
        <taxon>Bacteria</taxon>
        <taxon>Pseudomonadati</taxon>
        <taxon>Pseudomonadota</taxon>
        <taxon>Gammaproteobacteria</taxon>
        <taxon>Cellvibrionales</taxon>
        <taxon>Halieaceae</taxon>
        <taxon>Seongchinamella</taxon>
    </lineage>
</organism>
<evidence type="ECO:0000256" key="8">
    <source>
        <dbReference type="ARBA" id="ARBA00022692"/>
    </source>
</evidence>
<keyword evidence="5 12" id="KW-0813">Transport</keyword>
<dbReference type="RefSeq" id="WP_007228069.1">
    <property type="nucleotide sequence ID" value="NZ_SHNP01000002.1"/>
</dbReference>
<accession>A0ABT3STZ1</accession>
<dbReference type="NCBIfam" id="TIGR03141">
    <property type="entry name" value="cytochro_ccmD"/>
    <property type="match status" value="1"/>
</dbReference>
<proteinExistence type="inferred from homology"/>
<comment type="similarity">
    <text evidence="3 12">Belongs to the CcmD/CycX/HelD family.</text>
</comment>
<evidence type="ECO:0000256" key="1">
    <source>
        <dbReference type="ARBA" id="ARBA00002442"/>
    </source>
</evidence>
<dbReference type="EMBL" id="SHNP01000002">
    <property type="protein sequence ID" value="MCX2973339.1"/>
    <property type="molecule type" value="Genomic_DNA"/>
</dbReference>
<sequence length="70" mass="7771">MYFDSLDALLQMDGHGAYVWAAYAITLVVIVFILLSPARRKKRFLRQLSAELRRSQGGLATQEASNASSP</sequence>
<keyword evidence="10 12" id="KW-1133">Transmembrane helix</keyword>
<name>A0ABT3STZ1_9GAMM</name>
<evidence type="ECO:0000313" key="14">
    <source>
        <dbReference type="Proteomes" id="UP001143307"/>
    </source>
</evidence>
<reference evidence="13" key="1">
    <citation type="submission" date="2019-02" db="EMBL/GenBank/DDBJ databases">
        <authorList>
            <person name="Li S.-H."/>
        </authorList>
    </citation>
    <scope>NUCLEOTIDE SEQUENCE</scope>
    <source>
        <strain evidence="13">IMCC8485</strain>
    </source>
</reference>
<keyword evidence="11 12" id="KW-0472">Membrane</keyword>
<keyword evidence="8 12" id="KW-0812">Transmembrane</keyword>
<comment type="subcellular location">
    <subcellularLocation>
        <location evidence="2 12">Cell inner membrane</location>
        <topology evidence="2 12">Single-pass membrane protein</topology>
    </subcellularLocation>
</comment>